<reference evidence="3" key="2">
    <citation type="submission" date="2020-11" db="EMBL/GenBank/DDBJ databases">
        <authorList>
            <person name="McCartney M.A."/>
            <person name="Auch B."/>
            <person name="Kono T."/>
            <person name="Mallez S."/>
            <person name="Becker A."/>
            <person name="Gohl D.M."/>
            <person name="Silverstein K.A.T."/>
            <person name="Koren S."/>
            <person name="Bechman K.B."/>
            <person name="Herman A."/>
            <person name="Abrahante J.E."/>
            <person name="Garbe J."/>
        </authorList>
    </citation>
    <scope>NUCLEOTIDE SEQUENCE</scope>
    <source>
        <strain evidence="3">Duluth1</strain>
        <tissue evidence="3">Whole animal</tissue>
    </source>
</reference>
<keyword evidence="1" id="KW-0862">Zinc</keyword>
<gene>
    <name evidence="3" type="ORF">DPMN_156359</name>
</gene>
<dbReference type="Gene3D" id="2.120.10.30">
    <property type="entry name" value="TolB, C-terminal domain"/>
    <property type="match status" value="1"/>
</dbReference>
<dbReference type="Proteomes" id="UP000828390">
    <property type="component" value="Unassembled WGS sequence"/>
</dbReference>
<dbReference type="AlphaFoldDB" id="A0A9D4FU88"/>
<dbReference type="GO" id="GO:0008270">
    <property type="term" value="F:zinc ion binding"/>
    <property type="evidence" value="ECO:0007669"/>
    <property type="project" value="UniProtKB-KW"/>
</dbReference>
<dbReference type="InterPro" id="IPR047153">
    <property type="entry name" value="TRIM45/56/19-like"/>
</dbReference>
<comment type="caution">
    <text evidence="3">The sequence shown here is derived from an EMBL/GenBank/DDBJ whole genome shotgun (WGS) entry which is preliminary data.</text>
</comment>
<dbReference type="PANTHER" id="PTHR25462:SF296">
    <property type="entry name" value="MEIOTIC P26, ISOFORM F"/>
    <property type="match status" value="1"/>
</dbReference>
<accession>A0A9D4FU88</accession>
<evidence type="ECO:0000259" key="2">
    <source>
        <dbReference type="PROSITE" id="PS50119"/>
    </source>
</evidence>
<evidence type="ECO:0000313" key="4">
    <source>
        <dbReference type="Proteomes" id="UP000828390"/>
    </source>
</evidence>
<keyword evidence="1" id="KW-0479">Metal-binding</keyword>
<feature type="domain" description="B box-type" evidence="2">
    <location>
        <begin position="33"/>
        <end position="74"/>
    </location>
</feature>
<dbReference type="InterPro" id="IPR000315">
    <property type="entry name" value="Znf_B-box"/>
</dbReference>
<name>A0A9D4FU88_DREPO</name>
<dbReference type="PROSITE" id="PS50119">
    <property type="entry name" value="ZF_BBOX"/>
    <property type="match status" value="1"/>
</dbReference>
<organism evidence="3 4">
    <name type="scientific">Dreissena polymorpha</name>
    <name type="common">Zebra mussel</name>
    <name type="synonym">Mytilus polymorpha</name>
    <dbReference type="NCBI Taxonomy" id="45954"/>
    <lineage>
        <taxon>Eukaryota</taxon>
        <taxon>Metazoa</taxon>
        <taxon>Spiralia</taxon>
        <taxon>Lophotrochozoa</taxon>
        <taxon>Mollusca</taxon>
        <taxon>Bivalvia</taxon>
        <taxon>Autobranchia</taxon>
        <taxon>Heteroconchia</taxon>
        <taxon>Euheterodonta</taxon>
        <taxon>Imparidentia</taxon>
        <taxon>Neoheterodontei</taxon>
        <taxon>Myida</taxon>
        <taxon>Dreissenoidea</taxon>
        <taxon>Dreissenidae</taxon>
        <taxon>Dreissena</taxon>
    </lineage>
</organism>
<reference evidence="3" key="1">
    <citation type="journal article" date="2019" name="bioRxiv">
        <title>The Genome of the Zebra Mussel, Dreissena polymorpha: A Resource for Invasive Species Research.</title>
        <authorList>
            <person name="McCartney M.A."/>
            <person name="Auch B."/>
            <person name="Kono T."/>
            <person name="Mallez S."/>
            <person name="Zhang Y."/>
            <person name="Obille A."/>
            <person name="Becker A."/>
            <person name="Abrahante J.E."/>
            <person name="Garbe J."/>
            <person name="Badalamenti J.P."/>
            <person name="Herman A."/>
            <person name="Mangelson H."/>
            <person name="Liachko I."/>
            <person name="Sullivan S."/>
            <person name="Sone E.D."/>
            <person name="Koren S."/>
            <person name="Silverstein K.A.T."/>
            <person name="Beckman K.B."/>
            <person name="Gohl D.M."/>
        </authorList>
    </citation>
    <scope>NUCLEOTIDE SEQUENCE</scope>
    <source>
        <strain evidence="3">Duluth1</strain>
        <tissue evidence="3">Whole animal</tissue>
    </source>
</reference>
<evidence type="ECO:0000313" key="3">
    <source>
        <dbReference type="EMBL" id="KAH3802680.1"/>
    </source>
</evidence>
<evidence type="ECO:0000256" key="1">
    <source>
        <dbReference type="PROSITE-ProRule" id="PRU00024"/>
    </source>
</evidence>
<dbReference type="InterPro" id="IPR011042">
    <property type="entry name" value="6-blade_b-propeller_TolB-like"/>
</dbReference>
<keyword evidence="1" id="KW-0863">Zinc-finger</keyword>
<dbReference type="EMBL" id="JAIWYP010000007">
    <property type="protein sequence ID" value="KAH3802680.1"/>
    <property type="molecule type" value="Genomic_DNA"/>
</dbReference>
<dbReference type="PANTHER" id="PTHR25462">
    <property type="entry name" value="BONUS, ISOFORM C-RELATED"/>
    <property type="match status" value="1"/>
</dbReference>
<protein>
    <recommendedName>
        <fullName evidence="2">B box-type domain-containing protein</fullName>
    </recommendedName>
</protein>
<keyword evidence="4" id="KW-1185">Reference proteome</keyword>
<sequence>MCKLDHGRRKVLKHHKLCDLTDLPPKEINDLLKSLLACPNNEKEEVVYLCKDHDVTCCNKCAMADHRKCEEVKLLSDILHDIKTDCSGLTSVLREIQQNCESLLEHERKHEELIAESERKAMLLLQDVKQKLLDTYNKIEETVLSSIANKKKVIFEKISVQRESVCHTLNDTEHQSSFIEQVEKFGTEVHAVLVQRKIKKEPQARLQASVVDIGRSRTRSSFKCTANTCLDTLLIEIRNSLQIDNMVCDVSEKRSDSAIKQTSIYAERSLQFQSEISLDEMKLINSNNNPYSCIWIDHHIVVALDTSPSLVVFHEDHKTVLSMINCKSMPWSVSKTGPNDMVITFPRQRKISFAQLRHGNVHLVAQMTTNVPYKDVAMDTALNQYICLANTEGQIEVLNNDGILLHTLDVSPEIKNCITSSHHIVVHVNFRILLLTDKIFNKITAINFHGKTLFEYQSNNPLACAVDPSGDVYVACLSGNIHQISPTGQYKRSLLLKEIDFPRGLCFNDTNDKLAIVGGLDKCYLKLYKYI</sequence>
<dbReference type="SUPFAM" id="SSF75011">
    <property type="entry name" value="3-carboxy-cis,cis-mucoante lactonizing enzyme"/>
    <property type="match status" value="1"/>
</dbReference>
<proteinExistence type="predicted"/>